<feature type="non-terminal residue" evidence="1">
    <location>
        <position position="571"/>
    </location>
</feature>
<evidence type="ECO:0000313" key="1">
    <source>
        <dbReference type="EMBL" id="EFC94728.1"/>
    </source>
</evidence>
<protein>
    <recommendedName>
        <fullName evidence="3">Cna protein B-type domain protein</fullName>
    </recommendedName>
</protein>
<proteinExistence type="predicted"/>
<accession>D3ATX8</accession>
<dbReference type="EMBL" id="ACIO01000957">
    <property type="protein sequence ID" value="EFC94728.1"/>
    <property type="molecule type" value="Genomic_DNA"/>
</dbReference>
<dbReference type="InterPro" id="IPR008969">
    <property type="entry name" value="CarboxyPept-like_regulatory"/>
</dbReference>
<dbReference type="RefSeq" id="WP_006777489.1">
    <property type="nucleotide sequence ID" value="NZ_GG667983.1"/>
</dbReference>
<comment type="caution">
    <text evidence="1">The sequence shown here is derived from an EMBL/GenBank/DDBJ whole genome shotgun (WGS) entry which is preliminary data.</text>
</comment>
<dbReference type="Proteomes" id="UP000004968">
    <property type="component" value="Unassembled WGS sequence"/>
</dbReference>
<reference evidence="1 2" key="1">
    <citation type="submission" date="2010-01" db="EMBL/GenBank/DDBJ databases">
        <authorList>
            <person name="Weinstock G."/>
            <person name="Sodergren E."/>
            <person name="Clifton S."/>
            <person name="Fulton L."/>
            <person name="Fulton B."/>
            <person name="Courtney L."/>
            <person name="Fronick C."/>
            <person name="Harrison M."/>
            <person name="Strong C."/>
            <person name="Farmer C."/>
            <person name="Delahaunty K."/>
            <person name="Markovic C."/>
            <person name="Hall O."/>
            <person name="Minx P."/>
            <person name="Tomlinson C."/>
            <person name="Mitreva M."/>
            <person name="Nelson J."/>
            <person name="Hou S."/>
            <person name="Wollam A."/>
            <person name="Pepin K.H."/>
            <person name="Johnson M."/>
            <person name="Bhonagiri V."/>
            <person name="Nash W.E."/>
            <person name="Warren W."/>
            <person name="Chinwalla A."/>
            <person name="Mardis E.R."/>
            <person name="Wilson R.K."/>
        </authorList>
    </citation>
    <scope>NUCLEOTIDE SEQUENCE [LARGE SCALE GENOMIC DNA]</scope>
    <source>
        <strain evidence="1 2">DSM 13479</strain>
    </source>
</reference>
<gene>
    <name evidence="1" type="ORF">CLOSTHATH_07089</name>
</gene>
<dbReference type="HOGENOM" id="CLU_477808_0_0_9"/>
<dbReference type="Gene3D" id="2.60.40.1120">
    <property type="entry name" value="Carboxypeptidase-like, regulatory domain"/>
    <property type="match status" value="2"/>
</dbReference>
<dbReference type="SUPFAM" id="SSF49464">
    <property type="entry name" value="Carboxypeptidase regulatory domain-like"/>
    <property type="match status" value="2"/>
</dbReference>
<dbReference type="Pfam" id="PF13620">
    <property type="entry name" value="CarboxypepD_reg"/>
    <property type="match status" value="2"/>
</dbReference>
<evidence type="ECO:0008006" key="3">
    <source>
        <dbReference type="Google" id="ProtNLM"/>
    </source>
</evidence>
<organism evidence="1 2">
    <name type="scientific">Hungatella hathewayi DSM 13479</name>
    <dbReference type="NCBI Taxonomy" id="566550"/>
    <lineage>
        <taxon>Bacteria</taxon>
        <taxon>Bacillati</taxon>
        <taxon>Bacillota</taxon>
        <taxon>Clostridia</taxon>
        <taxon>Lachnospirales</taxon>
        <taxon>Lachnospiraceae</taxon>
        <taxon>Hungatella</taxon>
    </lineage>
</organism>
<sequence>KVPIEVEIGIIRVPINAVVWIEEHVSVVISADGGVQLAISTNSQTGVEYTKSEGFKPICIVDPAISDITYNGALGLYVQSSAKLKVFGIKSSEVGGRAGVELNGELKVISDQPKQTCCDVKISLAASLFAQIGPDYFNIRKTIPIGAVVLGNLHIEETGIVPKCTRSEKDKGSYAGLVTDSITHTPISYARIELLQEGALIETIFSDANGSFKGTKKKPGSYTLCVSAPFYNESESRITIETGKDTTFEIALKPEKVSKSPWTATVISAESGELIENAKLEIILDNTRLAEIHTDTNGHGSGLLPVGTYTVRISHPKYKARTETIEIEENKTADFSWELTPTSEETGERMYGYLECPAINGYNPESGVGRIPFGTIEFYDASSQLISSVTADENGYYECDVPENCYSYKAYGEKCLKSESSYTPLFTSGGSYDFELKPKTVRTHLRLSALNGSTIYLAYVKITAVESDYFTEAELVYSDDYYFMDSFSFDLPIGTYQISVTNASYLSDDAPYKAEDKEEIFTIRDDNDIFYLRVFLEPTYVIDSDINEVDLLDEAALVEPEISGETDLTNS</sequence>
<name>D3ATX8_9FIRM</name>
<dbReference type="AlphaFoldDB" id="D3ATX8"/>
<evidence type="ECO:0000313" key="2">
    <source>
        <dbReference type="Proteomes" id="UP000004968"/>
    </source>
</evidence>
<feature type="non-terminal residue" evidence="1">
    <location>
        <position position="1"/>
    </location>
</feature>